<feature type="region of interest" description="Disordered" evidence="8">
    <location>
        <begin position="1"/>
        <end position="81"/>
    </location>
</feature>
<evidence type="ECO:0000256" key="3">
    <source>
        <dbReference type="ARBA" id="ARBA00022475"/>
    </source>
</evidence>
<evidence type="ECO:0000313" key="10">
    <source>
        <dbReference type="Proteomes" id="UP001487740"/>
    </source>
</evidence>
<dbReference type="PANTHER" id="PTHR32546:SF29">
    <property type="entry name" value="G-PROTEIN COUPLED RECEPTORS FAMILY 3 PROFILE DOMAIN-CONTAINING PROTEIN"/>
    <property type="match status" value="1"/>
</dbReference>
<feature type="compositionally biased region" description="Basic residues" evidence="8">
    <location>
        <begin position="133"/>
        <end position="147"/>
    </location>
</feature>
<accession>A0AAW0SX30</accession>
<proteinExistence type="inferred from homology"/>
<dbReference type="EMBL" id="JARAKH010000043">
    <property type="protein sequence ID" value="KAK8379260.1"/>
    <property type="molecule type" value="Genomic_DNA"/>
</dbReference>
<feature type="compositionally biased region" description="Acidic residues" evidence="8">
    <location>
        <begin position="175"/>
        <end position="201"/>
    </location>
</feature>
<dbReference type="InterPro" id="IPR043458">
    <property type="entry name" value="GPR158/179"/>
</dbReference>
<feature type="region of interest" description="Disordered" evidence="8">
    <location>
        <begin position="133"/>
        <end position="156"/>
    </location>
</feature>
<dbReference type="GO" id="GO:0005886">
    <property type="term" value="C:plasma membrane"/>
    <property type="evidence" value="ECO:0007669"/>
    <property type="project" value="UniProtKB-SubCell"/>
</dbReference>
<comment type="similarity">
    <text evidence="2">Belongs to the G-protein coupled receptor 3 family.</text>
</comment>
<comment type="caution">
    <text evidence="9">The sequence shown here is derived from an EMBL/GenBank/DDBJ whole genome shotgun (WGS) entry which is preliminary data.</text>
</comment>
<sequence length="415" mass="46043">MGGPRRGGGGGGGGGVGCGRGWRGRVAGGRHALEGLTHPRGRQDRYTQGSHGTGGGDPSKAPPREGLDEWRRGRGRGRWQGRRDVPDYEILEEEVLQGVDSGDPHALLPDPTGAAVAVLARRLHHAAIRHRNGRRNFIRTRKSPKMRPRSEPDDAAAGEALQTAWQHPALRHQDEELEGEGEGEEEEEEEEEEGDVHEEEQLIEATASSLPWSSGAPNLENKFRAMGDLVPTGLAGTEDAGEGGAGEQDAWGGQEEADVDVVTKFLRIVESQHLLGENCTKGTDFHLGEGVVDRYAQERFRLEGEIAVNRANLYTRLWKYSPSQVLASEYLLHAEVLTMVELDEDIFAAGNCYDKFEYEDYLLYCPFAYRLPEGNILVKDLAVEYKYLSNTSEWFFIARKNAERAINNYTHLTKR</sequence>
<dbReference type="Gene3D" id="3.30.450.20">
    <property type="entry name" value="PAS domain"/>
    <property type="match status" value="1"/>
</dbReference>
<organism evidence="9 10">
    <name type="scientific">Scylla paramamosain</name>
    <name type="common">Mud crab</name>
    <dbReference type="NCBI Taxonomy" id="85552"/>
    <lineage>
        <taxon>Eukaryota</taxon>
        <taxon>Metazoa</taxon>
        <taxon>Ecdysozoa</taxon>
        <taxon>Arthropoda</taxon>
        <taxon>Crustacea</taxon>
        <taxon>Multicrustacea</taxon>
        <taxon>Malacostraca</taxon>
        <taxon>Eumalacostraca</taxon>
        <taxon>Eucarida</taxon>
        <taxon>Decapoda</taxon>
        <taxon>Pleocyemata</taxon>
        <taxon>Brachyura</taxon>
        <taxon>Eubrachyura</taxon>
        <taxon>Portunoidea</taxon>
        <taxon>Portunidae</taxon>
        <taxon>Portuninae</taxon>
        <taxon>Scylla</taxon>
    </lineage>
</organism>
<comment type="subcellular location">
    <subcellularLocation>
        <location evidence="1">Cell membrane</location>
        <topology evidence="1">Multi-pass membrane protein</topology>
    </subcellularLocation>
</comment>
<protein>
    <submittedName>
        <fullName evidence="9">Uncharacterized protein</fullName>
    </submittedName>
</protein>
<gene>
    <name evidence="9" type="ORF">O3P69_019247</name>
</gene>
<keyword evidence="4" id="KW-0297">G-protein coupled receptor</keyword>
<dbReference type="PROSITE" id="PS51257">
    <property type="entry name" value="PROKAR_LIPOPROTEIN"/>
    <property type="match status" value="1"/>
</dbReference>
<name>A0AAW0SX30_SCYPA</name>
<keyword evidence="5" id="KW-0675">Receptor</keyword>
<dbReference type="GO" id="GO:0004930">
    <property type="term" value="F:G protein-coupled receptor activity"/>
    <property type="evidence" value="ECO:0007669"/>
    <property type="project" value="UniProtKB-KW"/>
</dbReference>
<feature type="compositionally biased region" description="Gly residues" evidence="8">
    <location>
        <begin position="1"/>
        <end position="21"/>
    </location>
</feature>
<feature type="region of interest" description="Disordered" evidence="8">
    <location>
        <begin position="168"/>
        <end position="201"/>
    </location>
</feature>
<feature type="compositionally biased region" description="Basic and acidic residues" evidence="8">
    <location>
        <begin position="62"/>
        <end position="72"/>
    </location>
</feature>
<evidence type="ECO:0000256" key="5">
    <source>
        <dbReference type="ARBA" id="ARBA00023170"/>
    </source>
</evidence>
<reference evidence="9 10" key="1">
    <citation type="submission" date="2023-03" db="EMBL/GenBank/DDBJ databases">
        <title>High-quality genome of Scylla paramamosain provides insights in environmental adaptation.</title>
        <authorList>
            <person name="Zhang L."/>
        </authorList>
    </citation>
    <scope>NUCLEOTIDE SEQUENCE [LARGE SCALE GENOMIC DNA]</scope>
    <source>
        <strain evidence="9">LZ_2023a</strain>
        <tissue evidence="9">Muscle</tissue>
    </source>
</reference>
<dbReference type="Proteomes" id="UP001487740">
    <property type="component" value="Unassembled WGS sequence"/>
</dbReference>
<keyword evidence="7" id="KW-0807">Transducer</keyword>
<evidence type="ECO:0000256" key="7">
    <source>
        <dbReference type="ARBA" id="ARBA00023224"/>
    </source>
</evidence>
<keyword evidence="3" id="KW-1003">Cell membrane</keyword>
<keyword evidence="6" id="KW-0325">Glycoprotein</keyword>
<evidence type="ECO:0000256" key="8">
    <source>
        <dbReference type="SAM" id="MobiDB-lite"/>
    </source>
</evidence>
<feature type="region of interest" description="Disordered" evidence="8">
    <location>
        <begin position="230"/>
        <end position="253"/>
    </location>
</feature>
<evidence type="ECO:0000313" key="9">
    <source>
        <dbReference type="EMBL" id="KAK8379260.1"/>
    </source>
</evidence>
<evidence type="ECO:0000256" key="4">
    <source>
        <dbReference type="ARBA" id="ARBA00023040"/>
    </source>
</evidence>
<evidence type="ECO:0000256" key="2">
    <source>
        <dbReference type="ARBA" id="ARBA00007242"/>
    </source>
</evidence>
<keyword evidence="10" id="KW-1185">Reference proteome</keyword>
<dbReference type="PANTHER" id="PTHR32546">
    <property type="entry name" value="G-PROTEIN COUPLED RECEPTOR 158-RELATED"/>
    <property type="match status" value="1"/>
</dbReference>
<keyword evidence="3" id="KW-0472">Membrane</keyword>
<dbReference type="AlphaFoldDB" id="A0AAW0SX30"/>
<evidence type="ECO:0000256" key="6">
    <source>
        <dbReference type="ARBA" id="ARBA00023180"/>
    </source>
</evidence>
<evidence type="ECO:0000256" key="1">
    <source>
        <dbReference type="ARBA" id="ARBA00004651"/>
    </source>
</evidence>